<dbReference type="GO" id="GO:0006574">
    <property type="term" value="P:L-valine catabolic process"/>
    <property type="evidence" value="ECO:0007669"/>
    <property type="project" value="TreeGrafter"/>
</dbReference>
<dbReference type="FunFam" id="3.40.605.10:FF:000003">
    <property type="entry name" value="Methylmalonate-semialdehyde dehydrogenase [acylating]"/>
    <property type="match status" value="1"/>
</dbReference>
<gene>
    <name evidence="6" type="ORF">SAMN04488554_0820</name>
</gene>
<dbReference type="STRING" id="648782.SAMN04488554_0820"/>
<keyword evidence="2" id="KW-0560">Oxidoreductase</keyword>
<dbReference type="Pfam" id="PF00171">
    <property type="entry name" value="Aldedh"/>
    <property type="match status" value="1"/>
</dbReference>
<feature type="compositionally biased region" description="Basic and acidic residues" evidence="4">
    <location>
        <begin position="1"/>
        <end position="17"/>
    </location>
</feature>
<protein>
    <recommendedName>
        <fullName evidence="1">methylmalonate-semialdehyde dehydrogenase (CoA acylating)</fullName>
        <ecNumber evidence="1">1.2.1.27</ecNumber>
    </recommendedName>
</protein>
<dbReference type="EC" id="1.2.1.27" evidence="1"/>
<accession>A0A1H5DWT8</accession>
<dbReference type="GO" id="GO:0004491">
    <property type="term" value="F:methylmalonate-semialdehyde dehydrogenase (acylating, NAD) activity"/>
    <property type="evidence" value="ECO:0007669"/>
    <property type="project" value="UniProtKB-EC"/>
</dbReference>
<keyword evidence="7" id="KW-1185">Reference proteome</keyword>
<evidence type="ECO:0000256" key="2">
    <source>
        <dbReference type="ARBA" id="ARBA00023002"/>
    </source>
</evidence>
<dbReference type="NCBIfam" id="TIGR01722">
    <property type="entry name" value="MMSDH"/>
    <property type="match status" value="1"/>
</dbReference>
<organism evidence="6 7">
    <name type="scientific">Ruania alba</name>
    <dbReference type="NCBI Taxonomy" id="648782"/>
    <lineage>
        <taxon>Bacteria</taxon>
        <taxon>Bacillati</taxon>
        <taxon>Actinomycetota</taxon>
        <taxon>Actinomycetes</taxon>
        <taxon>Micrococcales</taxon>
        <taxon>Ruaniaceae</taxon>
        <taxon>Ruania</taxon>
    </lineage>
</organism>
<dbReference type="InterPro" id="IPR015590">
    <property type="entry name" value="Aldehyde_DH_dom"/>
</dbReference>
<dbReference type="InterPro" id="IPR016160">
    <property type="entry name" value="Ald_DH_CS_CYS"/>
</dbReference>
<dbReference type="FunFam" id="3.40.309.10:FF:000002">
    <property type="entry name" value="Methylmalonate-semialdehyde dehydrogenase (Acylating)"/>
    <property type="match status" value="1"/>
</dbReference>
<sequence length="503" mass="52554">MSARSVEHVIKGERRSTDGPAIEITDPATGEVIAVASTADAAVLEETVAAATRAYESWSQMSLSKRSAVLFSFRHLVATRRDELARLISAEHGKTFDDAQGEITRGLENIDYACGIGHHLQGSYADQVSTGVDVYSYREALGVVAGITPFNFPVMVPLWMAPIAIAAGNSFILKPSERDPSASLLLADLWAEAGLPAGVFSVLHGGADLVNAILDHPDIAAVSFVGSTPIAKHVYQRASANGKRVQALGGAKNHAVIMPDADITEAADHLVAAGFGSAGQRCMAISAVVAVGTPEETSPLVKAIAERGREVVVGPSTDPRSEMGPVITPQAAERIRSIVATAESEGAQIVLDGRDLTVPGYEGGNFVGPTLVDNVPVTSTAYTEEIFGPVLVVIHAADLDEALEIVNANPYGNGAAIFTSSGGAARRFQRGVQAGMVGVNVPIPVPAGSFSFGGRKDSLFGDTHIYGREGLNFYTRAKAVTSRWPSSAARPAASLAFPSENDS</sequence>
<feature type="domain" description="Aldehyde dehydrogenase" evidence="5">
    <location>
        <begin position="20"/>
        <end position="480"/>
    </location>
</feature>
<dbReference type="PROSITE" id="PS00070">
    <property type="entry name" value="ALDEHYDE_DEHYDR_CYS"/>
    <property type="match status" value="1"/>
</dbReference>
<dbReference type="SUPFAM" id="SSF53720">
    <property type="entry name" value="ALDH-like"/>
    <property type="match status" value="1"/>
</dbReference>
<dbReference type="InterPro" id="IPR016162">
    <property type="entry name" value="Ald_DH_N"/>
</dbReference>
<proteinExistence type="predicted"/>
<feature type="region of interest" description="Disordered" evidence="4">
    <location>
        <begin position="1"/>
        <end position="21"/>
    </location>
</feature>
<dbReference type="RefSeq" id="WP_089771803.1">
    <property type="nucleotide sequence ID" value="NZ_FNTX01000001.1"/>
</dbReference>
<dbReference type="PANTHER" id="PTHR43866">
    <property type="entry name" value="MALONATE-SEMIALDEHYDE DEHYDROGENASE"/>
    <property type="match status" value="1"/>
</dbReference>
<dbReference type="InterPro" id="IPR016161">
    <property type="entry name" value="Ald_DH/histidinol_DH"/>
</dbReference>
<dbReference type="GO" id="GO:0006210">
    <property type="term" value="P:thymine catabolic process"/>
    <property type="evidence" value="ECO:0007669"/>
    <property type="project" value="TreeGrafter"/>
</dbReference>
<dbReference type="EMBL" id="FNTX01000001">
    <property type="protein sequence ID" value="SED83313.1"/>
    <property type="molecule type" value="Genomic_DNA"/>
</dbReference>
<evidence type="ECO:0000256" key="3">
    <source>
        <dbReference type="ARBA" id="ARBA00023027"/>
    </source>
</evidence>
<evidence type="ECO:0000256" key="4">
    <source>
        <dbReference type="SAM" id="MobiDB-lite"/>
    </source>
</evidence>
<evidence type="ECO:0000313" key="6">
    <source>
        <dbReference type="EMBL" id="SED83313.1"/>
    </source>
</evidence>
<dbReference type="Proteomes" id="UP000199220">
    <property type="component" value="Unassembled WGS sequence"/>
</dbReference>
<dbReference type="InterPro" id="IPR016163">
    <property type="entry name" value="Ald_DH_C"/>
</dbReference>
<name>A0A1H5DWT8_9MICO</name>
<dbReference type="Gene3D" id="3.40.605.10">
    <property type="entry name" value="Aldehyde Dehydrogenase, Chain A, domain 1"/>
    <property type="match status" value="1"/>
</dbReference>
<dbReference type="AlphaFoldDB" id="A0A1H5DWT8"/>
<evidence type="ECO:0000313" key="7">
    <source>
        <dbReference type="Proteomes" id="UP000199220"/>
    </source>
</evidence>
<dbReference type="InterPro" id="IPR010061">
    <property type="entry name" value="MeMal-semiAld_DH"/>
</dbReference>
<evidence type="ECO:0000259" key="5">
    <source>
        <dbReference type="Pfam" id="PF00171"/>
    </source>
</evidence>
<dbReference type="CDD" id="cd07085">
    <property type="entry name" value="ALDH_F6_MMSDH"/>
    <property type="match status" value="1"/>
</dbReference>
<dbReference type="OrthoDB" id="6882680at2"/>
<reference evidence="7" key="1">
    <citation type="submission" date="2016-10" db="EMBL/GenBank/DDBJ databases">
        <authorList>
            <person name="Varghese N."/>
            <person name="Submissions S."/>
        </authorList>
    </citation>
    <scope>NUCLEOTIDE SEQUENCE [LARGE SCALE GENOMIC DNA]</scope>
    <source>
        <strain evidence="7">DSM 21368</strain>
    </source>
</reference>
<dbReference type="Gene3D" id="3.40.309.10">
    <property type="entry name" value="Aldehyde Dehydrogenase, Chain A, domain 2"/>
    <property type="match status" value="1"/>
</dbReference>
<dbReference type="PANTHER" id="PTHR43866:SF4">
    <property type="entry name" value="MALONATE-SEMIALDEHYDE DEHYDROGENASE"/>
    <property type="match status" value="1"/>
</dbReference>
<evidence type="ECO:0000256" key="1">
    <source>
        <dbReference type="ARBA" id="ARBA00013048"/>
    </source>
</evidence>
<keyword evidence="3" id="KW-0520">NAD</keyword>